<evidence type="ECO:0000313" key="2">
    <source>
        <dbReference type="Proteomes" id="UP000298652"/>
    </source>
</evidence>
<reference evidence="1" key="1">
    <citation type="submission" date="2019-03" db="EMBL/GenBank/DDBJ databases">
        <title>WGS assembly of Setaria viridis.</title>
        <authorList>
            <person name="Huang P."/>
            <person name="Jenkins J."/>
            <person name="Grimwood J."/>
            <person name="Barry K."/>
            <person name="Healey A."/>
            <person name="Mamidi S."/>
            <person name="Sreedasyam A."/>
            <person name="Shu S."/>
            <person name="Feldman M."/>
            <person name="Wu J."/>
            <person name="Yu Y."/>
            <person name="Chen C."/>
            <person name="Johnson J."/>
            <person name="Rokhsar D."/>
            <person name="Baxter I."/>
            <person name="Schmutz J."/>
            <person name="Brutnell T."/>
            <person name="Kellogg E."/>
        </authorList>
    </citation>
    <scope>NUCLEOTIDE SEQUENCE [LARGE SCALE GENOMIC DNA]</scope>
</reference>
<gene>
    <name evidence="1" type="ORF">SEVIR_3G378901v2</name>
</gene>
<protein>
    <submittedName>
        <fullName evidence="1">Uncharacterized protein</fullName>
    </submittedName>
</protein>
<organism evidence="1 2">
    <name type="scientific">Setaria viridis</name>
    <name type="common">Green bristlegrass</name>
    <name type="synonym">Setaria italica subsp. viridis</name>
    <dbReference type="NCBI Taxonomy" id="4556"/>
    <lineage>
        <taxon>Eukaryota</taxon>
        <taxon>Viridiplantae</taxon>
        <taxon>Streptophyta</taxon>
        <taxon>Embryophyta</taxon>
        <taxon>Tracheophyta</taxon>
        <taxon>Spermatophyta</taxon>
        <taxon>Magnoliopsida</taxon>
        <taxon>Liliopsida</taxon>
        <taxon>Poales</taxon>
        <taxon>Poaceae</taxon>
        <taxon>PACMAD clade</taxon>
        <taxon>Panicoideae</taxon>
        <taxon>Panicodae</taxon>
        <taxon>Paniceae</taxon>
        <taxon>Cenchrinae</taxon>
        <taxon>Setaria</taxon>
    </lineage>
</organism>
<dbReference type="AlphaFoldDB" id="A0A4U6VJQ9"/>
<sequence>MVERIDVLLPPLAYSMVDGFCASCCYLNG</sequence>
<name>A0A4U6VJQ9_SETVI</name>
<proteinExistence type="predicted"/>
<keyword evidence="2" id="KW-1185">Reference proteome</keyword>
<dbReference type="Gramene" id="TKW29172">
    <property type="protein sequence ID" value="TKW29172"/>
    <property type="gene ID" value="SEVIR_3G378901v2"/>
</dbReference>
<dbReference type="Proteomes" id="UP000298652">
    <property type="component" value="Chromosome 3"/>
</dbReference>
<dbReference type="EMBL" id="CM016554">
    <property type="protein sequence ID" value="TKW29172.1"/>
    <property type="molecule type" value="Genomic_DNA"/>
</dbReference>
<evidence type="ECO:0000313" key="1">
    <source>
        <dbReference type="EMBL" id="TKW29172.1"/>
    </source>
</evidence>
<accession>A0A4U6VJQ9</accession>